<comment type="caution">
    <text evidence="6">The sequence shown here is derived from an EMBL/GenBank/DDBJ whole genome shotgun (WGS) entry which is preliminary data.</text>
</comment>
<gene>
    <name evidence="6" type="ORF">K8W02_05835</name>
</gene>
<evidence type="ECO:0000256" key="5">
    <source>
        <dbReference type="ARBA" id="ARBA00023136"/>
    </source>
</evidence>
<proteinExistence type="inferred from homology"/>
<comment type="similarity">
    <text evidence="2">Belongs to the LemA family.</text>
</comment>
<dbReference type="PANTHER" id="PTHR34478:SF2">
    <property type="entry name" value="MEMBRANE PROTEIN"/>
    <property type="match status" value="1"/>
</dbReference>
<name>A0A921HX82_9BACT</name>
<dbReference type="Proteomes" id="UP000717835">
    <property type="component" value="Unassembled WGS sequence"/>
</dbReference>
<evidence type="ECO:0000256" key="2">
    <source>
        <dbReference type="ARBA" id="ARBA00008854"/>
    </source>
</evidence>
<evidence type="ECO:0000313" key="7">
    <source>
        <dbReference type="Proteomes" id="UP000717835"/>
    </source>
</evidence>
<protein>
    <submittedName>
        <fullName evidence="6">LemA family protein</fullName>
    </submittedName>
</protein>
<evidence type="ECO:0000256" key="1">
    <source>
        <dbReference type="ARBA" id="ARBA00004167"/>
    </source>
</evidence>
<keyword evidence="5" id="KW-0472">Membrane</keyword>
<evidence type="ECO:0000256" key="3">
    <source>
        <dbReference type="ARBA" id="ARBA00022692"/>
    </source>
</evidence>
<dbReference type="Pfam" id="PF04011">
    <property type="entry name" value="LemA"/>
    <property type="match status" value="1"/>
</dbReference>
<dbReference type="PANTHER" id="PTHR34478">
    <property type="entry name" value="PROTEIN LEMA"/>
    <property type="match status" value="1"/>
</dbReference>
<reference evidence="6" key="1">
    <citation type="journal article" date="2021" name="PeerJ">
        <title>Extensive microbial diversity within the chicken gut microbiome revealed by metagenomics and culture.</title>
        <authorList>
            <person name="Gilroy R."/>
            <person name="Ravi A."/>
            <person name="Getino M."/>
            <person name="Pursley I."/>
            <person name="Horton D.L."/>
            <person name="Alikhan N.F."/>
            <person name="Baker D."/>
            <person name="Gharbi K."/>
            <person name="Hall N."/>
            <person name="Watson M."/>
            <person name="Adriaenssens E.M."/>
            <person name="Foster-Nyarko E."/>
            <person name="Jarju S."/>
            <person name="Secka A."/>
            <person name="Antonio M."/>
            <person name="Oren A."/>
            <person name="Chaudhuri R.R."/>
            <person name="La Ragione R."/>
            <person name="Hildebrand F."/>
            <person name="Pallen M.J."/>
        </authorList>
    </citation>
    <scope>NUCLEOTIDE SEQUENCE</scope>
    <source>
        <strain evidence="6">CHK55-1828</strain>
    </source>
</reference>
<dbReference type="InterPro" id="IPR007156">
    <property type="entry name" value="MamQ_LemA"/>
</dbReference>
<dbReference type="SUPFAM" id="SSF140478">
    <property type="entry name" value="LemA-like"/>
    <property type="match status" value="1"/>
</dbReference>
<organism evidence="6 7">
    <name type="scientific">Mediterranea massiliensis</name>
    <dbReference type="NCBI Taxonomy" id="1841865"/>
    <lineage>
        <taxon>Bacteria</taxon>
        <taxon>Pseudomonadati</taxon>
        <taxon>Bacteroidota</taxon>
        <taxon>Bacteroidia</taxon>
        <taxon>Bacteroidales</taxon>
        <taxon>Bacteroidaceae</taxon>
        <taxon>Mediterranea</taxon>
    </lineage>
</organism>
<accession>A0A921HX82</accession>
<evidence type="ECO:0000313" key="6">
    <source>
        <dbReference type="EMBL" id="HJF91889.1"/>
    </source>
</evidence>
<dbReference type="AlphaFoldDB" id="A0A921HX82"/>
<dbReference type="RefSeq" id="WP_276827310.1">
    <property type="nucleotide sequence ID" value="NZ_DYVX01000050.1"/>
</dbReference>
<sequence>MKKVTIIILVAVVAIIAFWAISGYNSLVSMDENVSNQWANVETQYQRRADLIPNLVNTVKGYAAHEKETLEGVMAARSQATQIKVDPTDLTPEKLAEYQKAQGQLATALGKLLAITENYPDLKANQNFLELQAQLEGTENRINVARKNFNDAAKAYNTAIRRFPKNILAGMFGFDKRSYFEAAEGAEQAPQVQF</sequence>
<dbReference type="Gene3D" id="1.20.1440.20">
    <property type="entry name" value="LemA-like domain"/>
    <property type="match status" value="1"/>
</dbReference>
<keyword evidence="4" id="KW-1133">Transmembrane helix</keyword>
<reference evidence="6" key="2">
    <citation type="submission" date="2021-09" db="EMBL/GenBank/DDBJ databases">
        <authorList>
            <person name="Gilroy R."/>
        </authorList>
    </citation>
    <scope>NUCLEOTIDE SEQUENCE</scope>
    <source>
        <strain evidence="6">CHK55-1828</strain>
    </source>
</reference>
<dbReference type="GO" id="GO:0016020">
    <property type="term" value="C:membrane"/>
    <property type="evidence" value="ECO:0007669"/>
    <property type="project" value="UniProtKB-SubCell"/>
</dbReference>
<comment type="subcellular location">
    <subcellularLocation>
        <location evidence="1">Membrane</location>
        <topology evidence="1">Single-pass membrane protein</topology>
    </subcellularLocation>
</comment>
<keyword evidence="3" id="KW-0812">Transmembrane</keyword>
<evidence type="ECO:0000256" key="4">
    <source>
        <dbReference type="ARBA" id="ARBA00022989"/>
    </source>
</evidence>
<dbReference type="EMBL" id="DYVX01000050">
    <property type="protein sequence ID" value="HJF91889.1"/>
    <property type="molecule type" value="Genomic_DNA"/>
</dbReference>
<dbReference type="InterPro" id="IPR023353">
    <property type="entry name" value="LemA-like_dom_sf"/>
</dbReference>